<reference evidence="15 16" key="1">
    <citation type="submission" date="2019-04" db="EMBL/GenBank/DDBJ databases">
        <title>Mesorhizobium composti sp. nov., isolated from compost.</title>
        <authorList>
            <person name="Lin S.-Y."/>
            <person name="Hameed A."/>
            <person name="Hsieh Y.-T."/>
            <person name="Young C.-C."/>
        </authorList>
    </citation>
    <scope>NUCLEOTIDE SEQUENCE [LARGE SCALE GENOMIC DNA]</scope>
    <source>
        <strain evidence="15 16">CC-YTH430</strain>
    </source>
</reference>
<feature type="domain" description="3-hydroxyacyl-CoA dehydrogenase C-terminal" evidence="13">
    <location>
        <begin position="476"/>
        <end position="569"/>
    </location>
</feature>
<feature type="domain" description="3-hydroxyacyl-CoA dehydrogenase NAD binding" evidence="14">
    <location>
        <begin position="296"/>
        <end position="471"/>
    </location>
</feature>
<keyword evidence="8" id="KW-0576">Peroxisome</keyword>
<evidence type="ECO:0000256" key="9">
    <source>
        <dbReference type="ARBA" id="ARBA00023235"/>
    </source>
</evidence>
<keyword evidence="3" id="KW-0276">Fatty acid metabolism</keyword>
<dbReference type="Pfam" id="PF00725">
    <property type="entry name" value="3HCDH"/>
    <property type="match status" value="1"/>
</dbReference>
<dbReference type="InterPro" id="IPR008927">
    <property type="entry name" value="6-PGluconate_DH-like_C_sf"/>
</dbReference>
<keyword evidence="10" id="KW-0456">Lyase</keyword>
<dbReference type="Pfam" id="PF02737">
    <property type="entry name" value="3HCDH_N"/>
    <property type="match status" value="1"/>
</dbReference>
<dbReference type="InterPro" id="IPR001753">
    <property type="entry name" value="Enoyl-CoA_hydra/iso"/>
</dbReference>
<keyword evidence="9" id="KW-0413">Isomerase</keyword>
<evidence type="ECO:0000259" key="13">
    <source>
        <dbReference type="Pfam" id="PF00725"/>
    </source>
</evidence>
<dbReference type="Pfam" id="PF00378">
    <property type="entry name" value="ECH_1"/>
    <property type="match status" value="1"/>
</dbReference>
<gene>
    <name evidence="15" type="ORF">E6C48_03560</name>
</gene>
<dbReference type="Gene3D" id="1.10.1040.50">
    <property type="match status" value="1"/>
</dbReference>
<evidence type="ECO:0000256" key="2">
    <source>
        <dbReference type="ARBA" id="ARBA00005005"/>
    </source>
</evidence>
<evidence type="ECO:0000256" key="10">
    <source>
        <dbReference type="ARBA" id="ARBA00023239"/>
    </source>
</evidence>
<keyword evidence="5" id="KW-0560">Oxidoreductase</keyword>
<dbReference type="PANTHER" id="PTHR23309">
    <property type="entry name" value="3-HYDROXYACYL-COA DEHYROGENASE"/>
    <property type="match status" value="1"/>
</dbReference>
<accession>A0ABY2QB18</accession>
<keyword evidence="7" id="KW-0443">Lipid metabolism</keyword>
<evidence type="ECO:0000259" key="14">
    <source>
        <dbReference type="Pfam" id="PF02737"/>
    </source>
</evidence>
<keyword evidence="11" id="KW-0511">Multifunctional enzyme</keyword>
<evidence type="ECO:0000313" key="15">
    <source>
        <dbReference type="EMBL" id="THF58746.1"/>
    </source>
</evidence>
<keyword evidence="16" id="KW-1185">Reference proteome</keyword>
<name>A0ABY2QB18_9HYPH</name>
<evidence type="ECO:0000313" key="16">
    <source>
        <dbReference type="Proteomes" id="UP000306441"/>
    </source>
</evidence>
<dbReference type="Gene3D" id="3.40.50.720">
    <property type="entry name" value="NAD(P)-binding Rossmann-like Domain"/>
    <property type="match status" value="1"/>
</dbReference>
<sequence length="655" mass="68571">MAAARFSETVTGDVRDGVLVVTIDNPPVNALSADVRDGLMAALDHAEASADIVGVAVTGAGRIFIGGADIREFGKPPVEPHLPDVLDRIENFPKPVIAAVNGAALGGGCEVALACHGRIPGEKASFGLPEVKLGIVPGAGGTQRLPRLVGIPAAIDMTGTGRSVKPEEAARLGLADKIAADPVAEAAQLARAVAGTPLRRTGALTVPVADVAIVEAATKKVLSKARGQASPGEAVRLVRAAAEMSLKGGLAEERATFIRLRDSREAAALRHVFFAERAAGKLDKLEGVAPREVKIVGIVGTGLMGAGIAVATLTAGYRVVGVEQTAEAAAAGRNRIAGMLDKAVESGRLSAASRDESLARLTVVADAAELTPADLVIEAVFDDLTVKTDLFRKLDGIVRADAILATNTSYLNPDEIAATTAHPERVVGLHFFSPANIMRLTEVVDCKATAPDVLATALAFAKKLGKLPIVCGVTEGFIGNRIYSAYRREAEFMVEDGAEPQEVDAALEAWGFPMGIFTVNDMAGLEIAWAKRKRQAAMRDPKERYVEIPDRLCEAGRFGRKSGRGWYDYSSGHRAVDPQVTALIETARAAKGIVPRRFSSEEIVARLLKAMADEGSALLAEGIAARASDIDLVMINGYGFPAYKGGPMFASASPS</sequence>
<evidence type="ECO:0000256" key="4">
    <source>
        <dbReference type="ARBA" id="ARBA00022963"/>
    </source>
</evidence>
<dbReference type="CDD" id="cd06558">
    <property type="entry name" value="crotonase-like"/>
    <property type="match status" value="1"/>
</dbReference>
<evidence type="ECO:0000256" key="1">
    <source>
        <dbReference type="ARBA" id="ARBA00004275"/>
    </source>
</evidence>
<evidence type="ECO:0000256" key="11">
    <source>
        <dbReference type="ARBA" id="ARBA00023268"/>
    </source>
</evidence>
<evidence type="ECO:0000256" key="5">
    <source>
        <dbReference type="ARBA" id="ARBA00023002"/>
    </source>
</evidence>
<organism evidence="15 16">
    <name type="scientific">Ollibium composti</name>
    <dbReference type="NCBI Taxonomy" id="2675109"/>
    <lineage>
        <taxon>Bacteria</taxon>
        <taxon>Pseudomonadati</taxon>
        <taxon>Pseudomonadota</taxon>
        <taxon>Alphaproteobacteria</taxon>
        <taxon>Hyphomicrobiales</taxon>
        <taxon>Phyllobacteriaceae</taxon>
        <taxon>Ollibium</taxon>
    </lineage>
</organism>
<evidence type="ECO:0000256" key="6">
    <source>
        <dbReference type="ARBA" id="ARBA00023027"/>
    </source>
</evidence>
<dbReference type="InterPro" id="IPR006176">
    <property type="entry name" value="3-OHacyl-CoA_DH_NAD-bd"/>
</dbReference>
<protein>
    <submittedName>
        <fullName evidence="15">3-hydroxyacyl-CoA dehydrogenase</fullName>
    </submittedName>
</protein>
<evidence type="ECO:0000256" key="8">
    <source>
        <dbReference type="ARBA" id="ARBA00023140"/>
    </source>
</evidence>
<dbReference type="SUPFAM" id="SSF52096">
    <property type="entry name" value="ClpP/crotonase"/>
    <property type="match status" value="1"/>
</dbReference>
<dbReference type="InterPro" id="IPR029045">
    <property type="entry name" value="ClpP/crotonase-like_dom_sf"/>
</dbReference>
<comment type="caution">
    <text evidence="15">The sequence shown here is derived from an EMBL/GenBank/DDBJ whole genome shotgun (WGS) entry which is preliminary data.</text>
</comment>
<dbReference type="Gene3D" id="3.90.226.10">
    <property type="entry name" value="2-enoyl-CoA Hydratase, Chain A, domain 1"/>
    <property type="match status" value="1"/>
</dbReference>
<dbReference type="EMBL" id="SSNY01000002">
    <property type="protein sequence ID" value="THF58746.1"/>
    <property type="molecule type" value="Genomic_DNA"/>
</dbReference>
<dbReference type="SUPFAM" id="SSF48179">
    <property type="entry name" value="6-phosphogluconate dehydrogenase C-terminal domain-like"/>
    <property type="match status" value="2"/>
</dbReference>
<proteinExistence type="predicted"/>
<keyword evidence="4" id="KW-0442">Lipid degradation</keyword>
<evidence type="ECO:0000256" key="12">
    <source>
        <dbReference type="ARBA" id="ARBA00049556"/>
    </source>
</evidence>
<dbReference type="RefSeq" id="WP_136354112.1">
    <property type="nucleotide sequence ID" value="NZ_SSNY01000002.1"/>
</dbReference>
<evidence type="ECO:0000256" key="7">
    <source>
        <dbReference type="ARBA" id="ARBA00023098"/>
    </source>
</evidence>
<dbReference type="InterPro" id="IPR036291">
    <property type="entry name" value="NAD(P)-bd_dom_sf"/>
</dbReference>
<dbReference type="InterPro" id="IPR006108">
    <property type="entry name" value="3HC_DH_C"/>
</dbReference>
<comment type="subcellular location">
    <subcellularLocation>
        <location evidence="1">Peroxisome</location>
    </subcellularLocation>
</comment>
<keyword evidence="6" id="KW-0520">NAD</keyword>
<evidence type="ECO:0000256" key="3">
    <source>
        <dbReference type="ARBA" id="ARBA00022832"/>
    </source>
</evidence>
<dbReference type="Proteomes" id="UP000306441">
    <property type="component" value="Unassembled WGS sequence"/>
</dbReference>
<comment type="catalytic activity">
    <reaction evidence="12">
        <text>a (3S)-3-hydroxyacyl-CoA + NAD(+) = a 3-oxoacyl-CoA + NADH + H(+)</text>
        <dbReference type="Rhea" id="RHEA:22432"/>
        <dbReference type="ChEBI" id="CHEBI:15378"/>
        <dbReference type="ChEBI" id="CHEBI:57318"/>
        <dbReference type="ChEBI" id="CHEBI:57540"/>
        <dbReference type="ChEBI" id="CHEBI:57945"/>
        <dbReference type="ChEBI" id="CHEBI:90726"/>
        <dbReference type="EC" id="1.1.1.35"/>
    </reaction>
</comment>
<dbReference type="SUPFAM" id="SSF51735">
    <property type="entry name" value="NAD(P)-binding Rossmann-fold domains"/>
    <property type="match status" value="1"/>
</dbReference>
<comment type="pathway">
    <text evidence="2">Lipid metabolism; fatty acid beta-oxidation.</text>
</comment>